<proteinExistence type="predicted"/>
<sequence length="92" mass="10593">LTFNKNAQIAKALTIIKICEEETFTQEYVNDLCIMLLIHLALPVTIPSYDQISINVRKICCYYKIYDSRAEVMAASFRNIDEILSCDLVTIR</sequence>
<accession>A0A0N4T6F2</accession>
<dbReference type="InterPro" id="IPR013785">
    <property type="entry name" value="Aldolase_TIM"/>
</dbReference>
<dbReference type="AlphaFoldDB" id="A0A0N4T6F2"/>
<dbReference type="Gene3D" id="3.20.20.70">
    <property type="entry name" value="Aldolase class I"/>
    <property type="match status" value="1"/>
</dbReference>
<evidence type="ECO:0000313" key="1">
    <source>
        <dbReference type="WBParaSite" id="BPAG_0000378501-mRNA-1"/>
    </source>
</evidence>
<dbReference type="SUPFAM" id="SSF51569">
    <property type="entry name" value="Aldolase"/>
    <property type="match status" value="1"/>
</dbReference>
<name>A0A0N4T6F2_BRUPA</name>
<protein>
    <submittedName>
        <fullName evidence="1">Ras-GAP domain-containing protein</fullName>
    </submittedName>
</protein>
<organism evidence="1">
    <name type="scientific">Brugia pahangi</name>
    <name type="common">Filarial nematode worm</name>
    <dbReference type="NCBI Taxonomy" id="6280"/>
    <lineage>
        <taxon>Eukaryota</taxon>
        <taxon>Metazoa</taxon>
        <taxon>Ecdysozoa</taxon>
        <taxon>Nematoda</taxon>
        <taxon>Chromadorea</taxon>
        <taxon>Rhabditida</taxon>
        <taxon>Spirurina</taxon>
        <taxon>Spiruromorpha</taxon>
        <taxon>Filarioidea</taxon>
        <taxon>Onchocercidae</taxon>
        <taxon>Brugia</taxon>
    </lineage>
</organism>
<reference evidence="1" key="1">
    <citation type="submission" date="2017-02" db="UniProtKB">
        <authorList>
            <consortium name="WormBaseParasite"/>
        </authorList>
    </citation>
    <scope>IDENTIFICATION</scope>
</reference>
<dbReference type="WBParaSite" id="BPAG_0000378501-mRNA-1">
    <property type="protein sequence ID" value="BPAG_0000378501-mRNA-1"/>
    <property type="gene ID" value="BPAG_0000378501"/>
</dbReference>